<evidence type="ECO:0000256" key="1">
    <source>
        <dbReference type="SAM" id="Phobius"/>
    </source>
</evidence>
<keyword evidence="1" id="KW-0812">Transmembrane</keyword>
<protein>
    <recommendedName>
        <fullName evidence="4">Preprotein translocase subunit SecE</fullName>
    </recommendedName>
</protein>
<keyword evidence="1" id="KW-1133">Transmembrane helix</keyword>
<name>A0A2W7K3K4_9PROT</name>
<proteinExistence type="predicted"/>
<dbReference type="Proteomes" id="UP000249688">
    <property type="component" value="Unassembled WGS sequence"/>
</dbReference>
<reference evidence="2 3" key="1">
    <citation type="submission" date="2018-06" db="EMBL/GenBank/DDBJ databases">
        <title>Genomic Encyclopedia of Archaeal and Bacterial Type Strains, Phase II (KMG-II): from individual species to whole genera.</title>
        <authorList>
            <person name="Goeker M."/>
        </authorList>
    </citation>
    <scope>NUCLEOTIDE SEQUENCE [LARGE SCALE GENOMIC DNA]</scope>
    <source>
        <strain evidence="2 3">DSM 24525</strain>
    </source>
</reference>
<organism evidence="2 3">
    <name type="scientific">Humitalea rosea</name>
    <dbReference type="NCBI Taxonomy" id="990373"/>
    <lineage>
        <taxon>Bacteria</taxon>
        <taxon>Pseudomonadati</taxon>
        <taxon>Pseudomonadota</taxon>
        <taxon>Alphaproteobacteria</taxon>
        <taxon>Acetobacterales</taxon>
        <taxon>Roseomonadaceae</taxon>
        <taxon>Humitalea</taxon>
    </lineage>
</organism>
<sequence>MAELSQHVEFSEVTSDDILENRRAGWETFTRSATWGIGAIALTLVLLYVLWG</sequence>
<keyword evidence="1" id="KW-0472">Membrane</keyword>
<evidence type="ECO:0008006" key="4">
    <source>
        <dbReference type="Google" id="ProtNLM"/>
    </source>
</evidence>
<gene>
    <name evidence="2" type="ORF">C8P66_11992</name>
</gene>
<dbReference type="RefSeq" id="WP_111399372.1">
    <property type="nucleotide sequence ID" value="NZ_QKYU01000019.1"/>
</dbReference>
<evidence type="ECO:0000313" key="3">
    <source>
        <dbReference type="Proteomes" id="UP000249688"/>
    </source>
</evidence>
<dbReference type="AlphaFoldDB" id="A0A2W7K3K4"/>
<dbReference type="OrthoDB" id="7282883at2"/>
<evidence type="ECO:0000313" key="2">
    <source>
        <dbReference type="EMBL" id="PZW42200.1"/>
    </source>
</evidence>
<feature type="transmembrane region" description="Helical" evidence="1">
    <location>
        <begin position="33"/>
        <end position="51"/>
    </location>
</feature>
<accession>A0A2W7K3K4</accession>
<comment type="caution">
    <text evidence="2">The sequence shown here is derived from an EMBL/GenBank/DDBJ whole genome shotgun (WGS) entry which is preliminary data.</text>
</comment>
<dbReference type="EMBL" id="QKYU01000019">
    <property type="protein sequence ID" value="PZW42200.1"/>
    <property type="molecule type" value="Genomic_DNA"/>
</dbReference>
<keyword evidence="3" id="KW-1185">Reference proteome</keyword>